<dbReference type="RefSeq" id="WP_277529126.1">
    <property type="nucleotide sequence ID" value="NZ_JAPDIA010000001.1"/>
</dbReference>
<name>A0A9X4KQW3_9BACL</name>
<sequence length="82" mass="8926">MAHLLDAAARGQASEQTEADARHDEDADCGKAEGDDGRPRLERSRESLAFQQVNDDEADPEGEQNSFADMTPDHCALLLRSA</sequence>
<comment type="caution">
    <text evidence="2">The sequence shown here is derived from an EMBL/GenBank/DDBJ whole genome shotgun (WGS) entry which is preliminary data.</text>
</comment>
<evidence type="ECO:0000256" key="1">
    <source>
        <dbReference type="SAM" id="MobiDB-lite"/>
    </source>
</evidence>
<dbReference type="AlphaFoldDB" id="A0A9X4KQW3"/>
<protein>
    <submittedName>
        <fullName evidence="2">Uncharacterized protein</fullName>
    </submittedName>
</protein>
<evidence type="ECO:0000313" key="2">
    <source>
        <dbReference type="EMBL" id="MDG0808561.1"/>
    </source>
</evidence>
<organism evidence="2 3">
    <name type="scientific">Cohnella rhizosphaerae</name>
    <dbReference type="NCBI Taxonomy" id="1457232"/>
    <lineage>
        <taxon>Bacteria</taxon>
        <taxon>Bacillati</taxon>
        <taxon>Bacillota</taxon>
        <taxon>Bacilli</taxon>
        <taxon>Bacillales</taxon>
        <taxon>Paenibacillaceae</taxon>
        <taxon>Cohnella</taxon>
    </lineage>
</organism>
<feature type="compositionally biased region" description="Basic and acidic residues" evidence="1">
    <location>
        <begin position="19"/>
        <end position="46"/>
    </location>
</feature>
<dbReference type="Proteomes" id="UP001153404">
    <property type="component" value="Unassembled WGS sequence"/>
</dbReference>
<dbReference type="EMBL" id="JAPDIA010000001">
    <property type="protein sequence ID" value="MDG0808561.1"/>
    <property type="molecule type" value="Genomic_DNA"/>
</dbReference>
<proteinExistence type="predicted"/>
<keyword evidence="3" id="KW-1185">Reference proteome</keyword>
<evidence type="ECO:0000313" key="3">
    <source>
        <dbReference type="Proteomes" id="UP001153404"/>
    </source>
</evidence>
<reference evidence="2" key="1">
    <citation type="submission" date="2022-10" db="EMBL/GenBank/DDBJ databases">
        <title>Comparative genomic analysis of Cohnella hashimotonis sp. nov., isolated from the International Space Station.</title>
        <authorList>
            <person name="Simpson A."/>
            <person name="Venkateswaran K."/>
        </authorList>
    </citation>
    <scope>NUCLEOTIDE SEQUENCE</scope>
    <source>
        <strain evidence="2">DSM 28161</strain>
    </source>
</reference>
<feature type="region of interest" description="Disordered" evidence="1">
    <location>
        <begin position="1"/>
        <end position="72"/>
    </location>
</feature>
<gene>
    <name evidence="2" type="ORF">OMP40_03435</name>
</gene>
<accession>A0A9X4KQW3</accession>